<organism evidence="1 2">
    <name type="scientific">Flavobacterium cerinum</name>
    <dbReference type="NCBI Taxonomy" id="2502784"/>
    <lineage>
        <taxon>Bacteria</taxon>
        <taxon>Pseudomonadati</taxon>
        <taxon>Bacteroidota</taxon>
        <taxon>Flavobacteriia</taxon>
        <taxon>Flavobacteriales</taxon>
        <taxon>Flavobacteriaceae</taxon>
        <taxon>Flavobacterium</taxon>
    </lineage>
</organism>
<accession>A0ABY5IPH2</accession>
<dbReference type="Proteomes" id="UP001059844">
    <property type="component" value="Chromosome"/>
</dbReference>
<dbReference type="EMBL" id="CP101751">
    <property type="protein sequence ID" value="UUC44731.1"/>
    <property type="molecule type" value="Genomic_DNA"/>
</dbReference>
<evidence type="ECO:0000313" key="1">
    <source>
        <dbReference type="EMBL" id="UUC44731.1"/>
    </source>
</evidence>
<dbReference type="RefSeq" id="WP_256550414.1">
    <property type="nucleotide sequence ID" value="NZ_CP101751.1"/>
</dbReference>
<dbReference type="PROSITE" id="PS51257">
    <property type="entry name" value="PROKAR_LIPOPROTEIN"/>
    <property type="match status" value="1"/>
</dbReference>
<reference evidence="1" key="1">
    <citation type="submission" date="2022-07" db="EMBL/GenBank/DDBJ databases">
        <title>Isolation, identification, and degradation of a PFOSA degrading strain from sewage treatment plant.</title>
        <authorList>
            <person name="Zhang L."/>
            <person name="Huo Y."/>
        </authorList>
    </citation>
    <scope>NUCLEOTIDE SEQUENCE</scope>
    <source>
        <strain evidence="1">C1</strain>
    </source>
</reference>
<gene>
    <name evidence="1" type="ORF">NOX80_13960</name>
</gene>
<evidence type="ECO:0008006" key="3">
    <source>
        <dbReference type="Google" id="ProtNLM"/>
    </source>
</evidence>
<protein>
    <recommendedName>
        <fullName evidence="3">Lipoprotein</fullName>
    </recommendedName>
</protein>
<evidence type="ECO:0000313" key="2">
    <source>
        <dbReference type="Proteomes" id="UP001059844"/>
    </source>
</evidence>
<name>A0ABY5IPH2_9FLAO</name>
<keyword evidence="2" id="KW-1185">Reference proteome</keyword>
<proteinExistence type="predicted"/>
<sequence length="187" mass="21846">MKFFKFLFTLFGLLLLAGCRLENAPKGLMIDYPYFITKDSMFVKKIMVPKGTELIYQEDGFNKGKQEKILNEENLKTIKLHNGATIDWGGVPVYEIELFFNTKMHGFTVYANFYRLSKDKKTKFSELWQSCNDGLGVTVKNLNDWSFNPKNISDIESCSVSYQRYFKEDAKQQKFLDSIYNEVTKKK</sequence>